<proteinExistence type="inferred from homology"/>
<evidence type="ECO:0000256" key="5">
    <source>
        <dbReference type="ARBA" id="ARBA00023163"/>
    </source>
</evidence>
<comment type="similarity">
    <text evidence="2 8">Belongs to the Mediator complex subunit 6 family.</text>
</comment>
<evidence type="ECO:0000256" key="6">
    <source>
        <dbReference type="ARBA" id="ARBA00023242"/>
    </source>
</evidence>
<keyword evidence="8" id="KW-0010">Activator</keyword>
<gene>
    <name evidence="8" type="primary">MED6</name>
    <name evidence="9" type="ORF">CWI36_0234p0030</name>
</gene>
<dbReference type="EMBL" id="PITI01000234">
    <property type="protein sequence ID" value="TBU07734.1"/>
    <property type="molecule type" value="Genomic_DNA"/>
</dbReference>
<comment type="subunit">
    <text evidence="8">Component of the Mediator complex.</text>
</comment>
<dbReference type="PANTHER" id="PTHR13104">
    <property type="entry name" value="MED-6-RELATED"/>
    <property type="match status" value="1"/>
</dbReference>
<dbReference type="GO" id="GO:0006357">
    <property type="term" value="P:regulation of transcription by RNA polymerase II"/>
    <property type="evidence" value="ECO:0007669"/>
    <property type="project" value="InterPro"/>
</dbReference>
<evidence type="ECO:0000256" key="4">
    <source>
        <dbReference type="ARBA" id="ARBA00023015"/>
    </source>
</evidence>
<protein>
    <recommendedName>
        <fullName evidence="3 8">Mediator of RNA polymerase II transcription subunit 6</fullName>
    </recommendedName>
    <alternativeName>
        <fullName evidence="7 8">Mediator complex subunit 6</fullName>
    </alternativeName>
</protein>
<comment type="function">
    <text evidence="8">Component of the Mediator complex, a coactivator involved in the regulated transcription of nearly all RNA polymerase II-dependent genes. Mediator functions as a bridge to convey information from gene-specific regulatory proteins to the basal RNA polymerase II transcription machinery. Mediator is recruited to promoters by direct interactions with regulatory proteins and serves as a scaffold for the assembly of a functional preinitiation complex with RNA polymerase II and the general transcription factors.</text>
</comment>
<dbReference type="VEuPathDB" id="MicrosporidiaDB:CWI36_0234p0030"/>
<dbReference type="GO" id="GO:0003712">
    <property type="term" value="F:transcription coregulator activity"/>
    <property type="evidence" value="ECO:0007669"/>
    <property type="project" value="InterPro"/>
</dbReference>
<dbReference type="STRING" id="148818.A0A4Q9LI26"/>
<keyword evidence="5 8" id="KW-0804">Transcription</keyword>
<name>A0A4Q9LI26_9MICR</name>
<evidence type="ECO:0000313" key="10">
    <source>
        <dbReference type="Proteomes" id="UP000291404"/>
    </source>
</evidence>
<comment type="subcellular location">
    <subcellularLocation>
        <location evidence="1 8">Nucleus</location>
    </subcellularLocation>
</comment>
<evidence type="ECO:0000256" key="3">
    <source>
        <dbReference type="ARBA" id="ARBA00020634"/>
    </source>
</evidence>
<dbReference type="Gene3D" id="3.10.450.580">
    <property type="entry name" value="Mediator complex, subunit Med6"/>
    <property type="match status" value="1"/>
</dbReference>
<evidence type="ECO:0000313" key="9">
    <source>
        <dbReference type="EMBL" id="TBU07734.1"/>
    </source>
</evidence>
<evidence type="ECO:0000256" key="8">
    <source>
        <dbReference type="RuleBase" id="RU364143"/>
    </source>
</evidence>
<evidence type="ECO:0000256" key="7">
    <source>
        <dbReference type="ARBA" id="ARBA00031259"/>
    </source>
</evidence>
<dbReference type="VEuPathDB" id="MicrosporidiaDB:CWI39_0346p0040"/>
<keyword evidence="4 8" id="KW-0805">Transcription regulation</keyword>
<reference evidence="9 10" key="1">
    <citation type="submission" date="2017-12" db="EMBL/GenBank/DDBJ databases">
        <authorList>
            <person name="Pombert J.-F."/>
            <person name="Haag K.L."/>
            <person name="Ebert D."/>
        </authorList>
    </citation>
    <scope>NUCLEOTIDE SEQUENCE [LARGE SCALE GENOMIC DNA]</scope>
    <source>
        <strain evidence="9">BE-OM-2</strain>
    </source>
</reference>
<accession>A0A4Q9LI26</accession>
<keyword evidence="10" id="KW-1185">Reference proteome</keyword>
<keyword evidence="6 8" id="KW-0539">Nucleus</keyword>
<evidence type="ECO:0000256" key="2">
    <source>
        <dbReference type="ARBA" id="ARBA00007526"/>
    </source>
</evidence>
<evidence type="ECO:0000256" key="1">
    <source>
        <dbReference type="ARBA" id="ARBA00004123"/>
    </source>
</evidence>
<organism evidence="9 10">
    <name type="scientific">Hamiltosporidium magnivora</name>
    <dbReference type="NCBI Taxonomy" id="148818"/>
    <lineage>
        <taxon>Eukaryota</taxon>
        <taxon>Fungi</taxon>
        <taxon>Fungi incertae sedis</taxon>
        <taxon>Microsporidia</taxon>
        <taxon>Dubosqiidae</taxon>
        <taxon>Hamiltosporidium</taxon>
    </lineage>
</organism>
<dbReference type="AlphaFoldDB" id="A0A4Q9LI26"/>
<comment type="caution">
    <text evidence="9">The sequence shown here is derived from an EMBL/GenBank/DDBJ whole genome shotgun (WGS) entry which is preliminary data.</text>
</comment>
<dbReference type="Pfam" id="PF04934">
    <property type="entry name" value="Med6"/>
    <property type="match status" value="1"/>
</dbReference>
<sequence length="184" mass="22053">MDSNEHISFRDNYWLNTNTLTPETVLTYFSNSQFYDKSCNNEILKMQTQYNNLIDLKLKLNEMKGIQYIVDHTDTNNTLFVIQKIKRYSSNDIELLNIYYIIHGNIYQSPTNIGIFKSRMCNMFFYLSEALDMYLDRRVYNPFKGSSIGKINTLEIHESEIEEENEEVKFLYKIFNDFKNIEKY</sequence>
<dbReference type="GO" id="GO:0016592">
    <property type="term" value="C:mediator complex"/>
    <property type="evidence" value="ECO:0007669"/>
    <property type="project" value="InterPro"/>
</dbReference>
<dbReference type="InterPro" id="IPR038566">
    <property type="entry name" value="Mediator_Med6_sf"/>
</dbReference>
<dbReference type="InterPro" id="IPR007018">
    <property type="entry name" value="Mediator_Med6"/>
</dbReference>
<dbReference type="Proteomes" id="UP000291404">
    <property type="component" value="Unassembled WGS sequence"/>
</dbReference>